<reference evidence="2 3" key="1">
    <citation type="journal article" date="2016" name="Mol. Biol. Evol.">
        <title>Comparative Genomics of Early-Diverging Mushroom-Forming Fungi Provides Insights into the Origins of Lignocellulose Decay Capabilities.</title>
        <authorList>
            <person name="Nagy L.G."/>
            <person name="Riley R."/>
            <person name="Tritt A."/>
            <person name="Adam C."/>
            <person name="Daum C."/>
            <person name="Floudas D."/>
            <person name="Sun H."/>
            <person name="Yadav J.S."/>
            <person name="Pangilinan J."/>
            <person name="Larsson K.H."/>
            <person name="Matsuura K."/>
            <person name="Barry K."/>
            <person name="Labutti K."/>
            <person name="Kuo R."/>
            <person name="Ohm R.A."/>
            <person name="Bhattacharya S.S."/>
            <person name="Shirouzu T."/>
            <person name="Yoshinaga Y."/>
            <person name="Martin F.M."/>
            <person name="Grigoriev I.V."/>
            <person name="Hibbett D.S."/>
        </authorList>
    </citation>
    <scope>NUCLEOTIDE SEQUENCE [LARGE SCALE GENOMIC DNA]</scope>
    <source>
        <strain evidence="2 3">L-15889</strain>
    </source>
</reference>
<evidence type="ECO:0000256" key="1">
    <source>
        <dbReference type="SAM" id="MobiDB-lite"/>
    </source>
</evidence>
<dbReference type="AlphaFoldDB" id="A0A165RFK5"/>
<feature type="region of interest" description="Disordered" evidence="1">
    <location>
        <begin position="157"/>
        <end position="209"/>
    </location>
</feature>
<gene>
    <name evidence="2" type="ORF">DAEQUDRAFT_183133</name>
</gene>
<proteinExistence type="predicted"/>
<keyword evidence="3" id="KW-1185">Reference proteome</keyword>
<organism evidence="2 3">
    <name type="scientific">Daedalea quercina L-15889</name>
    <dbReference type="NCBI Taxonomy" id="1314783"/>
    <lineage>
        <taxon>Eukaryota</taxon>
        <taxon>Fungi</taxon>
        <taxon>Dikarya</taxon>
        <taxon>Basidiomycota</taxon>
        <taxon>Agaricomycotina</taxon>
        <taxon>Agaricomycetes</taxon>
        <taxon>Polyporales</taxon>
        <taxon>Fomitopsis</taxon>
    </lineage>
</organism>
<dbReference type="EMBL" id="KV429050">
    <property type="protein sequence ID" value="KZT70685.1"/>
    <property type="molecule type" value="Genomic_DNA"/>
</dbReference>
<protein>
    <submittedName>
        <fullName evidence="2">Uncharacterized protein</fullName>
    </submittedName>
</protein>
<sequence>MVHTSVPVHRGWVGSLCARWSVGPTSDPNTGGVVQFSPGFRARAMGRWASPRCKDPSRVVLRRSIFRGIRAPSCLRGRVAAHRAPRARLLSPTKPPRLLLQWPGCTESRGIWDAEHSPVVAASARVLPSTTLATFSNAISLRALVRRADDPVRIDRERRAMTSADPACRGTRRARTAAKGPSDGSSAPAAPCRSPSPPQIKSEPRKLRARDGVTWSKYKLASISGQSSRPFCAEITVQREVEASEGCQGTRKYVRCASPRFAQISRKTELNLLVRVGGGGGGAAHSVQRWRTRAVICPAPYGTQSRGEGAHCRATQPRQNVDRSGRIGQKAYGEIKRYKRRGERTSGGKRSVSAIS</sequence>
<name>A0A165RFK5_9APHY</name>
<dbReference type="Proteomes" id="UP000076727">
    <property type="component" value="Unassembled WGS sequence"/>
</dbReference>
<evidence type="ECO:0000313" key="2">
    <source>
        <dbReference type="EMBL" id="KZT70685.1"/>
    </source>
</evidence>
<feature type="region of interest" description="Disordered" evidence="1">
    <location>
        <begin position="306"/>
        <end position="356"/>
    </location>
</feature>
<accession>A0A165RFK5</accession>
<evidence type="ECO:0000313" key="3">
    <source>
        <dbReference type="Proteomes" id="UP000076727"/>
    </source>
</evidence>